<name>A0A7G3ZQ31_PALLO</name>
<keyword evidence="1" id="KW-0472">Membrane</keyword>
<keyword evidence="1" id="KW-1133">Transmembrane helix</keyword>
<geneLocation type="mitochondrion" evidence="2"/>
<proteinExistence type="predicted"/>
<dbReference type="AlphaFoldDB" id="A0A7G3ZQ31"/>
<dbReference type="EMBL" id="MT340091">
    <property type="protein sequence ID" value="QLM01557.1"/>
    <property type="molecule type" value="Genomic_DNA"/>
</dbReference>
<evidence type="ECO:0000256" key="1">
    <source>
        <dbReference type="SAM" id="Phobius"/>
    </source>
</evidence>
<feature type="transmembrane region" description="Helical" evidence="1">
    <location>
        <begin position="12"/>
        <end position="30"/>
    </location>
</feature>
<protein>
    <submittedName>
        <fullName evidence="2">ATP synthase F0 subunit 8</fullName>
    </submittedName>
</protein>
<gene>
    <name evidence="2" type="primary">atp8</name>
</gene>
<reference evidence="2" key="1">
    <citation type="submission" date="2020-04" db="EMBL/GenBank/DDBJ databases">
        <title>Mitogenome evolution in Palaemon species.</title>
        <authorList>
            <person name="Gonzalez-Castellano I."/>
            <person name="Pons J."/>
            <person name="Martinez-Lage A."/>
        </authorList>
    </citation>
    <scope>NUCLEOTIDE SEQUENCE</scope>
</reference>
<evidence type="ECO:0000313" key="2">
    <source>
        <dbReference type="EMBL" id="QLM01557.1"/>
    </source>
</evidence>
<keyword evidence="1" id="KW-0812">Transmembrane</keyword>
<sequence>MPQMAPLLWLNLYIFFTIMFALIIVLNFYMKPPIKVTIPTKMSRTYPQSWKW</sequence>
<accession>A0A7G3ZQ31</accession>
<organism evidence="2">
    <name type="scientific">Palaemon longirostris</name>
    <name type="common">Delta prawn</name>
    <name type="synonym">Leander longirostris</name>
    <dbReference type="NCBI Taxonomy" id="272468"/>
    <lineage>
        <taxon>Eukaryota</taxon>
        <taxon>Metazoa</taxon>
        <taxon>Ecdysozoa</taxon>
        <taxon>Arthropoda</taxon>
        <taxon>Crustacea</taxon>
        <taxon>Multicrustacea</taxon>
        <taxon>Malacostraca</taxon>
        <taxon>Eumalacostraca</taxon>
        <taxon>Eucarida</taxon>
        <taxon>Decapoda</taxon>
        <taxon>Pleocyemata</taxon>
        <taxon>Caridea</taxon>
        <taxon>Palaemonoidea</taxon>
        <taxon>Palaemonidae</taxon>
        <taxon>Palaemon</taxon>
    </lineage>
</organism>
<keyword evidence="2" id="KW-0496">Mitochondrion</keyword>